<evidence type="ECO:0000256" key="2">
    <source>
        <dbReference type="ARBA" id="ARBA00012176"/>
    </source>
</evidence>
<dbReference type="GO" id="GO:0000225">
    <property type="term" value="F:N-acetylglucosaminylphosphatidylinositol deacetylase activity"/>
    <property type="evidence" value="ECO:0007669"/>
    <property type="project" value="UniProtKB-EC"/>
</dbReference>
<protein>
    <recommendedName>
        <fullName evidence="2">N-acetylglucosaminylphosphatidylinositol deacetylase</fullName>
        <ecNumber evidence="2">3.5.1.89</ecNumber>
    </recommendedName>
</protein>
<dbReference type="Proteomes" id="UP000033140">
    <property type="component" value="Unassembled WGS sequence"/>
</dbReference>
<dbReference type="RefSeq" id="XP_019022307.1">
    <property type="nucleotide sequence ID" value="XM_019167907.1"/>
</dbReference>
<dbReference type="STRING" id="698492.A0A0E9NH90"/>
<comment type="caution">
    <text evidence="4">The sequence shown here is derived from an EMBL/GenBank/DDBJ whole genome shotgun (WGS) entry which is preliminary data.</text>
</comment>
<sequence length="304" mass="34316">MSVRTLELTSNLPLPTMMLGALGSIALAYALIWIYTLLTVRSRPVLEGKKILVLIAHPDDEAMFFAPTMLGITNPSSRNDVRVLCLSTGNSAGLGKTRARELEKSCQAIGVQPGKIESLDHPALQDSMSITWDPTVVSQQIQKYLSTEKTEVDVILTFDTRGISSHPNHKSCLMGAKSYASSTNKRAARKDTPISLYTLTTTSFFRKYAGIFDSPFTLFDANFALGRQMKHYKAELRKRGIDTRDERARGVLVYMNSPLQLIKSQRAMRKHESQMVWFRWGWIFLSRYMVLNDLRRVSPVDMDD</sequence>
<dbReference type="Gene3D" id="3.40.50.10320">
    <property type="entry name" value="LmbE-like"/>
    <property type="match status" value="1"/>
</dbReference>
<evidence type="ECO:0000256" key="1">
    <source>
        <dbReference type="ARBA" id="ARBA00006066"/>
    </source>
</evidence>
<evidence type="ECO:0000313" key="5">
    <source>
        <dbReference type="Proteomes" id="UP000033140"/>
    </source>
</evidence>
<proteinExistence type="inferred from homology"/>
<evidence type="ECO:0000313" key="4">
    <source>
        <dbReference type="EMBL" id="GAO49252.1"/>
    </source>
</evidence>
<accession>A0A0E9NH90</accession>
<name>A0A0E9NH90_SAICN</name>
<evidence type="ECO:0000256" key="3">
    <source>
        <dbReference type="SAM" id="Phobius"/>
    </source>
</evidence>
<keyword evidence="3" id="KW-0812">Transmembrane</keyword>
<reference evidence="4 5" key="1">
    <citation type="journal article" date="2011" name="J. Gen. Appl. Microbiol.">
        <title>Draft genome sequencing of the enigmatic yeast Saitoella complicata.</title>
        <authorList>
            <person name="Nishida H."/>
            <person name="Hamamoto M."/>
            <person name="Sugiyama J."/>
        </authorList>
    </citation>
    <scope>NUCLEOTIDE SEQUENCE [LARGE SCALE GENOMIC DNA]</scope>
    <source>
        <strain evidence="4 5">NRRL Y-17804</strain>
    </source>
</reference>
<keyword evidence="3" id="KW-0472">Membrane</keyword>
<dbReference type="PANTHER" id="PTHR12993">
    <property type="entry name" value="N-ACETYLGLUCOSAMINYL-PHOSPHATIDYLINOSITOL DE-N-ACETYLASE-RELATED"/>
    <property type="match status" value="1"/>
</dbReference>
<feature type="transmembrane region" description="Helical" evidence="3">
    <location>
        <begin position="20"/>
        <end position="40"/>
    </location>
</feature>
<keyword evidence="3" id="KW-1133">Transmembrane helix</keyword>
<dbReference type="OrthoDB" id="440160at2759"/>
<dbReference type="InterPro" id="IPR024078">
    <property type="entry name" value="LmbE-like_dom_sf"/>
</dbReference>
<dbReference type="InterPro" id="IPR003737">
    <property type="entry name" value="GlcNAc_PI_deacetylase-related"/>
</dbReference>
<organism evidence="4 5">
    <name type="scientific">Saitoella complicata (strain BCRC 22490 / CBS 7301 / JCM 7358 / NBRC 10748 / NRRL Y-17804)</name>
    <dbReference type="NCBI Taxonomy" id="698492"/>
    <lineage>
        <taxon>Eukaryota</taxon>
        <taxon>Fungi</taxon>
        <taxon>Dikarya</taxon>
        <taxon>Ascomycota</taxon>
        <taxon>Taphrinomycotina</taxon>
        <taxon>Taphrinomycotina incertae sedis</taxon>
        <taxon>Saitoella</taxon>
    </lineage>
</organism>
<dbReference type="GO" id="GO:0006506">
    <property type="term" value="P:GPI anchor biosynthetic process"/>
    <property type="evidence" value="ECO:0007669"/>
    <property type="project" value="UniProtKB-UniPathway"/>
</dbReference>
<dbReference type="GO" id="GO:0005783">
    <property type="term" value="C:endoplasmic reticulum"/>
    <property type="evidence" value="ECO:0007669"/>
    <property type="project" value="TreeGrafter"/>
</dbReference>
<gene>
    <name evidence="4" type="ORF">G7K_3405-t1</name>
</gene>
<reference evidence="4 5" key="3">
    <citation type="journal article" date="2015" name="Genome Announc.">
        <title>Draft Genome Sequence of the Archiascomycetous Yeast Saitoella complicata.</title>
        <authorList>
            <person name="Yamauchi K."/>
            <person name="Kondo S."/>
            <person name="Hamamoto M."/>
            <person name="Takahashi Y."/>
            <person name="Ogura Y."/>
            <person name="Hayashi T."/>
            <person name="Nishida H."/>
        </authorList>
    </citation>
    <scope>NUCLEOTIDE SEQUENCE [LARGE SCALE GENOMIC DNA]</scope>
    <source>
        <strain evidence="4 5">NRRL Y-17804</strain>
    </source>
</reference>
<dbReference type="SUPFAM" id="SSF102588">
    <property type="entry name" value="LmbE-like"/>
    <property type="match status" value="1"/>
</dbReference>
<dbReference type="EMBL" id="BACD03000021">
    <property type="protein sequence ID" value="GAO49252.1"/>
    <property type="molecule type" value="Genomic_DNA"/>
</dbReference>
<dbReference type="AlphaFoldDB" id="A0A0E9NH90"/>
<comment type="similarity">
    <text evidence="1">Belongs to the PIGL family.</text>
</comment>
<dbReference type="UniPathway" id="UPA00196"/>
<dbReference type="PANTHER" id="PTHR12993:SF11">
    <property type="entry name" value="N-ACETYLGLUCOSAMINYL-PHOSPHATIDYLINOSITOL DE-N-ACETYLASE"/>
    <property type="match status" value="1"/>
</dbReference>
<dbReference type="EC" id="3.5.1.89" evidence="2"/>
<dbReference type="GO" id="GO:0016020">
    <property type="term" value="C:membrane"/>
    <property type="evidence" value="ECO:0007669"/>
    <property type="project" value="GOC"/>
</dbReference>
<keyword evidence="5" id="KW-1185">Reference proteome</keyword>
<dbReference type="OMA" id="YVLESVN"/>
<dbReference type="Pfam" id="PF02585">
    <property type="entry name" value="PIG-L"/>
    <property type="match status" value="1"/>
</dbReference>
<reference evidence="4 5" key="2">
    <citation type="journal article" date="2014" name="J. Gen. Appl. Microbiol.">
        <title>The early diverging ascomycetous budding yeast Saitoella complicata has three histone deacetylases belonging to the Clr6, Hos2, and Rpd3 lineages.</title>
        <authorList>
            <person name="Nishida H."/>
            <person name="Matsumoto T."/>
            <person name="Kondo S."/>
            <person name="Hamamoto M."/>
            <person name="Yoshikawa H."/>
        </authorList>
    </citation>
    <scope>NUCLEOTIDE SEQUENCE [LARGE SCALE GENOMIC DNA]</scope>
    <source>
        <strain evidence="4 5">NRRL Y-17804</strain>
    </source>
</reference>